<organism evidence="1 2">
    <name type="scientific">Scytonema hofmannii PCC 7110</name>
    <dbReference type="NCBI Taxonomy" id="128403"/>
    <lineage>
        <taxon>Bacteria</taxon>
        <taxon>Bacillati</taxon>
        <taxon>Cyanobacteriota</taxon>
        <taxon>Cyanophyceae</taxon>
        <taxon>Nostocales</taxon>
        <taxon>Scytonemataceae</taxon>
        <taxon>Scytonema</taxon>
    </lineage>
</organism>
<reference evidence="1 2" key="1">
    <citation type="journal article" date="2013" name="Genome Biol. Evol.">
        <title>Genomes of Stigonematalean cyanobacteria (subsection V) and the evolution of oxygenic photosynthesis from prokaryotes to plastids.</title>
        <authorList>
            <person name="Dagan T."/>
            <person name="Roettger M."/>
            <person name="Stucken K."/>
            <person name="Landan G."/>
            <person name="Koch R."/>
            <person name="Major P."/>
            <person name="Gould S.B."/>
            <person name="Goremykin V.V."/>
            <person name="Rippka R."/>
            <person name="Tandeau de Marsac N."/>
            <person name="Gugger M."/>
            <person name="Lockhart P.J."/>
            <person name="Allen J.F."/>
            <person name="Brune I."/>
            <person name="Maus I."/>
            <person name="Puhler A."/>
            <person name="Martin W.F."/>
        </authorList>
    </citation>
    <scope>NUCLEOTIDE SEQUENCE [LARGE SCALE GENOMIC DNA]</scope>
    <source>
        <strain evidence="1 2">PCC 7110</strain>
    </source>
</reference>
<dbReference type="EMBL" id="ANNX02000064">
    <property type="protein sequence ID" value="KYC34925.1"/>
    <property type="molecule type" value="Genomic_DNA"/>
</dbReference>
<dbReference type="RefSeq" id="WP_017741122.1">
    <property type="nucleotide sequence ID" value="NZ_KQ976355.1"/>
</dbReference>
<name>A0A139WR58_9CYAN</name>
<evidence type="ECO:0000313" key="1">
    <source>
        <dbReference type="EMBL" id="KYC34925.1"/>
    </source>
</evidence>
<keyword evidence="2" id="KW-1185">Reference proteome</keyword>
<dbReference type="OrthoDB" id="9852137at2"/>
<dbReference type="Proteomes" id="UP000076925">
    <property type="component" value="Unassembled WGS sequence"/>
</dbReference>
<evidence type="ECO:0000313" key="2">
    <source>
        <dbReference type="Proteomes" id="UP000076925"/>
    </source>
</evidence>
<sequence length="224" mass="25150">MAVIKKLDLLQELKKRHPDGVIEATNEKSRNFVILLELGDKDFRTPEMICFLKEFFNPAKNDIFYVVNLKSIDVLTPCSARILVESASDIALELKTPVLFTNVQSMAMESLESQACRFNPNIIVWAIDEEGKPHLVGQVPNKVKELLNLLQEKGSASASQIASLQEGNTSKKTVGNLSVYLQKMFNAGLVIREKVTALERKDALAGWTYIYKTPPTILQQLEQE</sequence>
<dbReference type="AlphaFoldDB" id="A0A139WR58"/>
<dbReference type="STRING" id="128403.WA1_50340"/>
<accession>A0A139WR58</accession>
<gene>
    <name evidence="1" type="ORF">WA1_50340</name>
</gene>
<protein>
    <submittedName>
        <fullName evidence="1">Uncharacterized protein</fullName>
    </submittedName>
</protein>
<comment type="caution">
    <text evidence="1">The sequence shown here is derived from an EMBL/GenBank/DDBJ whole genome shotgun (WGS) entry which is preliminary data.</text>
</comment>
<proteinExistence type="predicted"/>